<dbReference type="CDD" id="cd06824">
    <property type="entry name" value="PLPDE_III_Yggs_like"/>
    <property type="match status" value="1"/>
</dbReference>
<dbReference type="PANTHER" id="PTHR10146">
    <property type="entry name" value="PROLINE SYNTHETASE CO-TRANSCRIBED BACTERIAL HOMOLOG PROTEIN"/>
    <property type="match status" value="1"/>
</dbReference>
<dbReference type="EMBL" id="JALJYF010000002">
    <property type="protein sequence ID" value="MCP1728394.1"/>
    <property type="molecule type" value="Genomic_DNA"/>
</dbReference>
<comment type="caution">
    <text evidence="5">The sequence shown here is derived from an EMBL/GenBank/DDBJ whole genome shotgun (WGS) entry which is preliminary data.</text>
</comment>
<comment type="function">
    <text evidence="2">Pyridoxal 5'-phosphate (PLP)-binding protein, which is involved in PLP homeostasis.</text>
</comment>
<dbReference type="Gene3D" id="3.20.20.10">
    <property type="entry name" value="Alanine racemase"/>
    <property type="match status" value="1"/>
</dbReference>
<dbReference type="PIRSF" id="PIRSF004848">
    <property type="entry name" value="YBL036c_PLPDEIII"/>
    <property type="match status" value="1"/>
</dbReference>
<proteinExistence type="inferred from homology"/>
<protein>
    <recommendedName>
        <fullName evidence="2">Pyridoxal phosphate homeostasis protein</fullName>
        <shortName evidence="2">PLP homeostasis protein</shortName>
    </recommendedName>
</protein>
<comment type="similarity">
    <text evidence="2 3">Belongs to the pyridoxal phosphate-binding protein YggS/PROSC family.</text>
</comment>
<feature type="domain" description="Alanine racemase N-terminal" evidence="4">
    <location>
        <begin position="14"/>
        <end position="234"/>
    </location>
</feature>
<dbReference type="InterPro" id="IPR029066">
    <property type="entry name" value="PLP-binding_barrel"/>
</dbReference>
<dbReference type="PANTHER" id="PTHR10146:SF14">
    <property type="entry name" value="PYRIDOXAL PHOSPHATE HOMEOSTASIS PROTEIN"/>
    <property type="match status" value="1"/>
</dbReference>
<reference evidence="5 6" key="1">
    <citation type="submission" date="2022-03" db="EMBL/GenBank/DDBJ databases">
        <title>Genomic Encyclopedia of Type Strains, Phase III (KMG-III): the genomes of soil and plant-associated and newly described type strains.</title>
        <authorList>
            <person name="Whitman W."/>
        </authorList>
    </citation>
    <scope>NUCLEOTIDE SEQUENCE [LARGE SCALE GENOMIC DNA]</scope>
    <source>
        <strain evidence="5 6">BSker1</strain>
    </source>
</reference>
<evidence type="ECO:0000256" key="2">
    <source>
        <dbReference type="HAMAP-Rule" id="MF_02087"/>
    </source>
</evidence>
<dbReference type="InterPro" id="IPR001608">
    <property type="entry name" value="Ala_racemase_N"/>
</dbReference>
<name>A0ABT1GAR7_9GAMM</name>
<evidence type="ECO:0000256" key="1">
    <source>
        <dbReference type="ARBA" id="ARBA00022898"/>
    </source>
</evidence>
<dbReference type="HAMAP" id="MF_02087">
    <property type="entry name" value="PLP_homeostasis"/>
    <property type="match status" value="1"/>
</dbReference>
<dbReference type="PROSITE" id="PS01211">
    <property type="entry name" value="UPF0001"/>
    <property type="match status" value="1"/>
</dbReference>
<keyword evidence="1 2" id="KW-0663">Pyridoxal phosphate</keyword>
<feature type="modified residue" description="N6-(pyridoxal phosphate)lysine" evidence="2">
    <location>
        <position position="42"/>
    </location>
</feature>
<dbReference type="InterPro" id="IPR011078">
    <property type="entry name" value="PyrdxlP_homeostasis"/>
</dbReference>
<accession>A0ABT1GAR7</accession>
<dbReference type="RefSeq" id="WP_253450445.1">
    <property type="nucleotide sequence ID" value="NZ_JALJYF010000002.1"/>
</dbReference>
<organism evidence="5 6">
    <name type="scientific">Natronospira proteinivora</name>
    <dbReference type="NCBI Taxonomy" id="1807133"/>
    <lineage>
        <taxon>Bacteria</taxon>
        <taxon>Pseudomonadati</taxon>
        <taxon>Pseudomonadota</taxon>
        <taxon>Gammaproteobacteria</taxon>
        <taxon>Natronospirales</taxon>
        <taxon>Natronospiraceae</taxon>
        <taxon>Natronospira</taxon>
    </lineage>
</organism>
<evidence type="ECO:0000313" key="5">
    <source>
        <dbReference type="EMBL" id="MCP1728394.1"/>
    </source>
</evidence>
<sequence>MKPEMPSSLASQRLTSVRRRIRDAARQAGRDPEAIRLLAVSKTKPMADIQSLAEAGQQDFGENYLQEALDKMEGLAETEPPLCWHFIGPIQSNKTRPIATHFDWVHSVDRFKIARRLSEQRPDHLPPLALCLQVNISEESQKAGVAPDQAAELADAVAELPKVQLRGLMCLPAPEEEERAQRQPFRKLAALMADLNAGGHSLDTLSMGMSADLEAAVLEGSTLIRVGTALFGSRD</sequence>
<evidence type="ECO:0000313" key="6">
    <source>
        <dbReference type="Proteomes" id="UP001523550"/>
    </source>
</evidence>
<keyword evidence="6" id="KW-1185">Reference proteome</keyword>
<evidence type="ECO:0000256" key="3">
    <source>
        <dbReference type="RuleBase" id="RU004514"/>
    </source>
</evidence>
<dbReference type="SUPFAM" id="SSF51419">
    <property type="entry name" value="PLP-binding barrel"/>
    <property type="match status" value="1"/>
</dbReference>
<dbReference type="Proteomes" id="UP001523550">
    <property type="component" value="Unassembled WGS sequence"/>
</dbReference>
<gene>
    <name evidence="5" type="ORF">J2T60_002394</name>
</gene>
<evidence type="ECO:0000259" key="4">
    <source>
        <dbReference type="Pfam" id="PF01168"/>
    </source>
</evidence>
<dbReference type="NCBIfam" id="TIGR00044">
    <property type="entry name" value="YggS family pyridoxal phosphate-dependent enzyme"/>
    <property type="match status" value="1"/>
</dbReference>
<dbReference type="Pfam" id="PF01168">
    <property type="entry name" value="Ala_racemase_N"/>
    <property type="match status" value="1"/>
</dbReference>